<dbReference type="AlphaFoldDB" id="A0A0N0VDD2"/>
<dbReference type="RefSeq" id="XP_015653767.1">
    <property type="nucleotide sequence ID" value="XM_015807685.1"/>
</dbReference>
<reference evidence="2 3" key="1">
    <citation type="submission" date="2015-07" db="EMBL/GenBank/DDBJ databases">
        <title>High-quality genome of monoxenous trypanosomatid Leptomonas pyrrhocoris.</title>
        <authorList>
            <person name="Flegontov P."/>
            <person name="Butenko A."/>
            <person name="Firsov S."/>
            <person name="Vlcek C."/>
            <person name="Logacheva M.D."/>
            <person name="Field M."/>
            <person name="Filatov D."/>
            <person name="Flegontova O."/>
            <person name="Gerasimov E."/>
            <person name="Jackson A.P."/>
            <person name="Kelly S."/>
            <person name="Opperdoes F."/>
            <person name="O'Reilly A."/>
            <person name="Votypka J."/>
            <person name="Yurchenko V."/>
            <person name="Lukes J."/>
        </authorList>
    </citation>
    <scope>NUCLEOTIDE SEQUENCE [LARGE SCALE GENOMIC DNA]</scope>
    <source>
        <strain evidence="2">H10</strain>
    </source>
</reference>
<dbReference type="GeneID" id="26908906"/>
<gene>
    <name evidence="2" type="ORF">ABB37_08622</name>
</gene>
<proteinExistence type="predicted"/>
<feature type="region of interest" description="Disordered" evidence="1">
    <location>
        <begin position="38"/>
        <end position="67"/>
    </location>
</feature>
<feature type="compositionally biased region" description="Basic residues" evidence="1">
    <location>
        <begin position="51"/>
        <end position="66"/>
    </location>
</feature>
<organism evidence="2 3">
    <name type="scientific">Leptomonas pyrrhocoris</name>
    <name type="common">Firebug parasite</name>
    <dbReference type="NCBI Taxonomy" id="157538"/>
    <lineage>
        <taxon>Eukaryota</taxon>
        <taxon>Discoba</taxon>
        <taxon>Euglenozoa</taxon>
        <taxon>Kinetoplastea</taxon>
        <taxon>Metakinetoplastina</taxon>
        <taxon>Trypanosomatida</taxon>
        <taxon>Trypanosomatidae</taxon>
        <taxon>Leishmaniinae</taxon>
        <taxon>Leptomonas</taxon>
    </lineage>
</organism>
<comment type="caution">
    <text evidence="2">The sequence shown here is derived from an EMBL/GenBank/DDBJ whole genome shotgun (WGS) entry which is preliminary data.</text>
</comment>
<keyword evidence="3" id="KW-1185">Reference proteome</keyword>
<protein>
    <submittedName>
        <fullName evidence="2">Uncharacterized protein</fullName>
    </submittedName>
</protein>
<dbReference type="VEuPathDB" id="TriTrypDB:LpyrH10_25_1200"/>
<name>A0A0N0VDD2_LEPPY</name>
<evidence type="ECO:0000256" key="1">
    <source>
        <dbReference type="SAM" id="MobiDB-lite"/>
    </source>
</evidence>
<feature type="region of interest" description="Disordered" evidence="1">
    <location>
        <begin position="152"/>
        <end position="172"/>
    </location>
</feature>
<evidence type="ECO:0000313" key="2">
    <source>
        <dbReference type="EMBL" id="KPA75328.1"/>
    </source>
</evidence>
<feature type="compositionally biased region" description="Basic and acidic residues" evidence="1">
    <location>
        <begin position="162"/>
        <end position="172"/>
    </location>
</feature>
<dbReference type="Proteomes" id="UP000037923">
    <property type="component" value="Unassembled WGS sequence"/>
</dbReference>
<dbReference type="EMBL" id="LGTL01000025">
    <property type="protein sequence ID" value="KPA75328.1"/>
    <property type="molecule type" value="Genomic_DNA"/>
</dbReference>
<sequence>MYVCVSVCVCSLCFFFLFPLHIRVLRIHLTPCVNTSVHTNTHTQRDTPARRSPRTPEKRRKRRRQSTRQTCALAQACVLMTVEVTEIQGKRQVRGGSTPEKVEVVSSTGLFLAFRAISISFLILFKIVYCCCFFPSKAEVLEVGWMGLKGRSSGTRKLSRSGYREKEEGESKKIRCPFLQTRT</sequence>
<evidence type="ECO:0000313" key="3">
    <source>
        <dbReference type="Proteomes" id="UP000037923"/>
    </source>
</evidence>
<accession>A0A0N0VDD2</accession>